<evidence type="ECO:0000256" key="2">
    <source>
        <dbReference type="SAM" id="Phobius"/>
    </source>
</evidence>
<keyword evidence="2" id="KW-1133">Transmembrane helix</keyword>
<dbReference type="Proteomes" id="UP000005143">
    <property type="component" value="Unassembled WGS sequence"/>
</dbReference>
<feature type="region of interest" description="Disordered" evidence="1">
    <location>
        <begin position="1"/>
        <end position="22"/>
    </location>
</feature>
<accession>H0E3G5</accession>
<gene>
    <name evidence="3" type="ORF">PAI11_13360</name>
</gene>
<dbReference type="RefSeq" id="WP_007572329.1">
    <property type="nucleotide sequence ID" value="NZ_AGUD01000070.1"/>
</dbReference>
<sequence>MQASHSTPVAAPSRDRPRSPRPAAAARLSAGLGERLRRFGGILALTFAVGRALLRPPFAWRREFVIACIDTMRATFWPIAISVAVWGFSGPGLQAGNFLQAFGSVDRAGGFMVVAIVREFGTFVTAGVVAGMVGTMLTAELGTRRVRGEIDALEVLGVDPVAAIVAPRTLALVVVLMVLDVFALVFGVAGGYVASVGVLGGTTGAFLESFVANATFLDLLASVVKVGVFGLLIGVISSWHGLNASGGAHGVGKAVNRAVVGSLLAIFVVNLLYTQWFLATFPEVNVLR</sequence>
<evidence type="ECO:0000313" key="3">
    <source>
        <dbReference type="EMBL" id="EHN11779.1"/>
    </source>
</evidence>
<proteinExistence type="predicted"/>
<organism evidence="3 4">
    <name type="scientific">Patulibacter medicamentivorans</name>
    <dbReference type="NCBI Taxonomy" id="1097667"/>
    <lineage>
        <taxon>Bacteria</taxon>
        <taxon>Bacillati</taxon>
        <taxon>Actinomycetota</taxon>
        <taxon>Thermoleophilia</taxon>
        <taxon>Solirubrobacterales</taxon>
        <taxon>Patulibacteraceae</taxon>
        <taxon>Patulibacter</taxon>
    </lineage>
</organism>
<reference evidence="3 4" key="1">
    <citation type="journal article" date="2013" name="Biodegradation">
        <title>Quantitative proteomic analysis of ibuprofen-degrading Patulibacter sp. strain I11.</title>
        <authorList>
            <person name="Almeida B."/>
            <person name="Kjeldal H."/>
            <person name="Lolas I."/>
            <person name="Knudsen A.D."/>
            <person name="Carvalho G."/>
            <person name="Nielsen K.L."/>
            <person name="Barreto Crespo M.T."/>
            <person name="Stensballe A."/>
            <person name="Nielsen J.L."/>
        </authorList>
    </citation>
    <scope>NUCLEOTIDE SEQUENCE [LARGE SCALE GENOMIC DNA]</scope>
    <source>
        <strain evidence="3 4">I11</strain>
    </source>
</reference>
<dbReference type="OrthoDB" id="5243306at2"/>
<feature type="transmembrane region" description="Helical" evidence="2">
    <location>
        <begin position="108"/>
        <end position="137"/>
    </location>
</feature>
<feature type="transmembrane region" description="Helical" evidence="2">
    <location>
        <begin position="170"/>
        <end position="199"/>
    </location>
</feature>
<dbReference type="PANTHER" id="PTHR30188:SF4">
    <property type="entry name" value="PROTEIN TRIGALACTOSYLDIACYLGLYCEROL 1, CHLOROPLASTIC"/>
    <property type="match status" value="1"/>
</dbReference>
<protein>
    <submittedName>
        <fullName evidence="3">Putative ABC-transporter integral membrane protein</fullName>
    </submittedName>
</protein>
<feature type="transmembrane region" description="Helical" evidence="2">
    <location>
        <begin position="254"/>
        <end position="278"/>
    </location>
</feature>
<dbReference type="AlphaFoldDB" id="H0E3G5"/>
<dbReference type="GO" id="GO:0005548">
    <property type="term" value="F:phospholipid transporter activity"/>
    <property type="evidence" value="ECO:0007669"/>
    <property type="project" value="TreeGrafter"/>
</dbReference>
<comment type="caution">
    <text evidence="3">The sequence shown here is derived from an EMBL/GenBank/DDBJ whole genome shotgun (WGS) entry which is preliminary data.</text>
</comment>
<keyword evidence="4" id="KW-1185">Reference proteome</keyword>
<dbReference type="PATRIC" id="fig|1097667.3.peg.1329"/>
<feature type="transmembrane region" description="Helical" evidence="2">
    <location>
        <begin position="219"/>
        <end position="242"/>
    </location>
</feature>
<keyword evidence="2" id="KW-0812">Transmembrane</keyword>
<evidence type="ECO:0000313" key="4">
    <source>
        <dbReference type="Proteomes" id="UP000005143"/>
    </source>
</evidence>
<evidence type="ECO:0000256" key="1">
    <source>
        <dbReference type="SAM" id="MobiDB-lite"/>
    </source>
</evidence>
<dbReference type="PANTHER" id="PTHR30188">
    <property type="entry name" value="ABC TRANSPORTER PERMEASE PROTEIN-RELATED"/>
    <property type="match status" value="1"/>
</dbReference>
<dbReference type="Pfam" id="PF02405">
    <property type="entry name" value="MlaE"/>
    <property type="match status" value="1"/>
</dbReference>
<feature type="transmembrane region" description="Helical" evidence="2">
    <location>
        <begin position="66"/>
        <end position="88"/>
    </location>
</feature>
<keyword evidence="2" id="KW-0472">Membrane</keyword>
<dbReference type="GO" id="GO:0043190">
    <property type="term" value="C:ATP-binding cassette (ABC) transporter complex"/>
    <property type="evidence" value="ECO:0007669"/>
    <property type="project" value="InterPro"/>
</dbReference>
<name>H0E3G5_9ACTN</name>
<dbReference type="EMBL" id="AGUD01000070">
    <property type="protein sequence ID" value="EHN11779.1"/>
    <property type="molecule type" value="Genomic_DNA"/>
</dbReference>
<dbReference type="InterPro" id="IPR030802">
    <property type="entry name" value="Permease_MalE"/>
</dbReference>